<dbReference type="Proteomes" id="UP000320766">
    <property type="component" value="Unassembled WGS sequence"/>
</dbReference>
<feature type="domain" description="ChsH2 rubredoxin-like zinc ribbon" evidence="2">
    <location>
        <begin position="49"/>
        <end position="81"/>
    </location>
</feature>
<dbReference type="InterPro" id="IPR012340">
    <property type="entry name" value="NA-bd_OB-fold"/>
</dbReference>
<dbReference type="Gene3D" id="6.10.30.10">
    <property type="match status" value="1"/>
</dbReference>
<evidence type="ECO:0000259" key="2">
    <source>
        <dbReference type="Pfam" id="PF12172"/>
    </source>
</evidence>
<dbReference type="PANTHER" id="PTHR34075:SF4">
    <property type="entry name" value="DUF35 DOMAIN-CONTAINING PROTEIN"/>
    <property type="match status" value="1"/>
</dbReference>
<dbReference type="EMBL" id="RXIL01000052">
    <property type="protein sequence ID" value="RZN70650.1"/>
    <property type="molecule type" value="Genomic_DNA"/>
</dbReference>
<evidence type="ECO:0000313" key="3">
    <source>
        <dbReference type="EMBL" id="RZN70650.1"/>
    </source>
</evidence>
<dbReference type="AlphaFoldDB" id="A0A520KXM1"/>
<dbReference type="InterPro" id="IPR022002">
    <property type="entry name" value="ChsH2_Znr"/>
</dbReference>
<dbReference type="PANTHER" id="PTHR34075">
    <property type="entry name" value="BLR3430 PROTEIN"/>
    <property type="match status" value="1"/>
</dbReference>
<comment type="caution">
    <text evidence="3">The sequence shown here is derived from an EMBL/GenBank/DDBJ whole genome shotgun (WGS) entry which is preliminary data.</text>
</comment>
<protein>
    <submittedName>
        <fullName evidence="3">Zn-ribbon domain-containing OB-fold protein</fullName>
    </submittedName>
</protein>
<dbReference type="Pfam" id="PF12172">
    <property type="entry name" value="zf-ChsH2"/>
    <property type="match status" value="1"/>
</dbReference>
<evidence type="ECO:0000259" key="1">
    <source>
        <dbReference type="Pfam" id="PF01796"/>
    </source>
</evidence>
<sequence>MSGKYKLIKEKYRFEIEDFKFPEKEYKTGRHDTVLPYHWALGKTWTRFFDGLREEKILGTRCKNCNKVLVPARTFCPRCYEDMEEWVEVGPEGTVDTWCLVDYKYYGQIKEPPYIIAQIRLDGADCGLTHFIGGFDLSDPDKVRGKIKTGTRVNVVWSKEKHADIYDIAYFEPVK</sequence>
<proteinExistence type="predicted"/>
<dbReference type="SUPFAM" id="SSF50249">
    <property type="entry name" value="Nucleic acid-binding proteins"/>
    <property type="match status" value="1"/>
</dbReference>
<evidence type="ECO:0000313" key="4">
    <source>
        <dbReference type="Proteomes" id="UP000320766"/>
    </source>
</evidence>
<reference evidence="3 4" key="1">
    <citation type="journal article" date="2019" name="Nat. Microbiol.">
        <title>Wide diversity of methane and short-chain alkane metabolisms in uncultured archaea.</title>
        <authorList>
            <person name="Borrel G."/>
            <person name="Adam P.S."/>
            <person name="McKay L.J."/>
            <person name="Chen L.X."/>
            <person name="Sierra-Garcia I.N."/>
            <person name="Sieber C.M."/>
            <person name="Letourneur Q."/>
            <person name="Ghozlane A."/>
            <person name="Andersen G.L."/>
            <person name="Li W.J."/>
            <person name="Hallam S.J."/>
            <person name="Muyzer G."/>
            <person name="de Oliveira V.M."/>
            <person name="Inskeep W.P."/>
            <person name="Banfield J.F."/>
            <person name="Gribaldo S."/>
        </authorList>
    </citation>
    <scope>NUCLEOTIDE SEQUENCE [LARGE SCALE GENOMIC DNA]</scope>
    <source>
        <strain evidence="3">NM1b</strain>
    </source>
</reference>
<gene>
    <name evidence="3" type="ORF">EF807_02820</name>
</gene>
<dbReference type="InterPro" id="IPR052513">
    <property type="entry name" value="Thioester_dehydratase-like"/>
</dbReference>
<accession>A0A520KXM1</accession>
<name>A0A520KXM1_9EURY</name>
<organism evidence="3 4">
    <name type="scientific">Candidatus Methanolliviera hydrocarbonicum</name>
    <dbReference type="NCBI Taxonomy" id="2491085"/>
    <lineage>
        <taxon>Archaea</taxon>
        <taxon>Methanobacteriati</taxon>
        <taxon>Methanobacteriota</taxon>
        <taxon>Candidatus Methanoliparia</taxon>
        <taxon>Candidatus Methanoliparales</taxon>
        <taxon>Candidatus Methanollivieraceae</taxon>
        <taxon>Candidatus Methanolliviera</taxon>
    </lineage>
</organism>
<dbReference type="Pfam" id="PF01796">
    <property type="entry name" value="OB_ChsH2_C"/>
    <property type="match status" value="1"/>
</dbReference>
<feature type="domain" description="ChsH2 C-terminal OB-fold" evidence="1">
    <location>
        <begin position="86"/>
        <end position="157"/>
    </location>
</feature>
<dbReference type="InterPro" id="IPR002878">
    <property type="entry name" value="ChsH2_C"/>
</dbReference>